<keyword evidence="3" id="KW-1003">Cell membrane</keyword>
<organism evidence="9 10">
    <name type="scientific">Deinococcus marmoris</name>
    <dbReference type="NCBI Taxonomy" id="249408"/>
    <lineage>
        <taxon>Bacteria</taxon>
        <taxon>Thermotogati</taxon>
        <taxon>Deinococcota</taxon>
        <taxon>Deinococci</taxon>
        <taxon>Deinococcales</taxon>
        <taxon>Deinococcaceae</taxon>
        <taxon>Deinococcus</taxon>
    </lineage>
</organism>
<dbReference type="Gene3D" id="1.10.3720.10">
    <property type="entry name" value="MetI-like"/>
    <property type="match status" value="1"/>
</dbReference>
<comment type="caution">
    <text evidence="9">The sequence shown here is derived from an EMBL/GenBank/DDBJ whole genome shotgun (WGS) entry which is preliminary data.</text>
</comment>
<protein>
    <submittedName>
        <fullName evidence="9">Multiple sugar ABC transporter, membrane-spanning permease protein MsmF</fullName>
    </submittedName>
</protein>
<feature type="transmembrane region" description="Helical" evidence="7">
    <location>
        <begin position="260"/>
        <end position="281"/>
    </location>
</feature>
<comment type="subcellular location">
    <subcellularLocation>
        <location evidence="1 7">Cell membrane</location>
        <topology evidence="1 7">Multi-pass membrane protein</topology>
    </subcellularLocation>
</comment>
<evidence type="ECO:0000256" key="5">
    <source>
        <dbReference type="ARBA" id="ARBA00022989"/>
    </source>
</evidence>
<dbReference type="PROSITE" id="PS50928">
    <property type="entry name" value="ABC_TM1"/>
    <property type="match status" value="1"/>
</dbReference>
<feature type="transmembrane region" description="Helical" evidence="7">
    <location>
        <begin position="7"/>
        <end position="32"/>
    </location>
</feature>
<dbReference type="SUPFAM" id="SSF161098">
    <property type="entry name" value="MetI-like"/>
    <property type="match status" value="1"/>
</dbReference>
<sequence>MIQKRWAVWPFVLPGLLYLVFTHLAPTLYALYLSFTSYDPAQRGGPEWLGLDNYARLLTDPQVARALLVTAQFAFEVIPLNIVFALALALLLNAASRRLSGLRAAFFLPSVASAVVVSLIWLWLYEPTFGLLNQAFKAVGLGPMPWLSDPNWALHSLVIMRVWRGVGWNAVIYLAALQTIPEDVKEAGRVDGASDWQVFRYITWPLLTPVTIYVVVTGLISTFQTFAEPFVMTKGGPLESTTTVGVLIYRQAFEYGEMGLASATSFLLAIVIFALALLNFLRVRRAG</sequence>
<dbReference type="AlphaFoldDB" id="A0A1U7NVJ4"/>
<dbReference type="InterPro" id="IPR035906">
    <property type="entry name" value="MetI-like_sf"/>
</dbReference>
<keyword evidence="10" id="KW-1185">Reference proteome</keyword>
<dbReference type="GO" id="GO:0055085">
    <property type="term" value="P:transmembrane transport"/>
    <property type="evidence" value="ECO:0007669"/>
    <property type="project" value="InterPro"/>
</dbReference>
<evidence type="ECO:0000256" key="1">
    <source>
        <dbReference type="ARBA" id="ARBA00004651"/>
    </source>
</evidence>
<dbReference type="GO" id="GO:0005886">
    <property type="term" value="C:plasma membrane"/>
    <property type="evidence" value="ECO:0007669"/>
    <property type="project" value="UniProtKB-SubCell"/>
</dbReference>
<evidence type="ECO:0000256" key="2">
    <source>
        <dbReference type="ARBA" id="ARBA00022448"/>
    </source>
</evidence>
<keyword evidence="2 7" id="KW-0813">Transport</keyword>
<dbReference type="InterPro" id="IPR051393">
    <property type="entry name" value="ABC_transporter_permease"/>
</dbReference>
<feature type="transmembrane region" description="Helical" evidence="7">
    <location>
        <begin position="66"/>
        <end position="92"/>
    </location>
</feature>
<reference evidence="9 10" key="1">
    <citation type="submission" date="2017-01" db="EMBL/GenBank/DDBJ databases">
        <title>Genome Analysis of Deinococcus marmoris KOPRI26562.</title>
        <authorList>
            <person name="Kim J.H."/>
            <person name="Oh H.-M."/>
        </authorList>
    </citation>
    <scope>NUCLEOTIDE SEQUENCE [LARGE SCALE GENOMIC DNA]</scope>
    <source>
        <strain evidence="9 10">KOPRI26562</strain>
    </source>
</reference>
<comment type="similarity">
    <text evidence="7">Belongs to the binding-protein-dependent transport system permease family.</text>
</comment>
<dbReference type="InterPro" id="IPR000515">
    <property type="entry name" value="MetI-like"/>
</dbReference>
<keyword evidence="6 7" id="KW-0472">Membrane</keyword>
<dbReference type="EMBL" id="MSTI01000118">
    <property type="protein sequence ID" value="OLV16941.1"/>
    <property type="molecule type" value="Genomic_DNA"/>
</dbReference>
<dbReference type="RefSeq" id="WP_083653576.1">
    <property type="nucleotide sequence ID" value="NZ_MSTI01000118.1"/>
</dbReference>
<evidence type="ECO:0000313" key="9">
    <source>
        <dbReference type="EMBL" id="OLV16941.1"/>
    </source>
</evidence>
<evidence type="ECO:0000256" key="6">
    <source>
        <dbReference type="ARBA" id="ARBA00023136"/>
    </source>
</evidence>
<dbReference type="Pfam" id="PF00528">
    <property type="entry name" value="BPD_transp_1"/>
    <property type="match status" value="1"/>
</dbReference>
<evidence type="ECO:0000259" key="8">
    <source>
        <dbReference type="PROSITE" id="PS50928"/>
    </source>
</evidence>
<keyword evidence="5 7" id="KW-1133">Transmembrane helix</keyword>
<dbReference type="PANTHER" id="PTHR30193:SF37">
    <property type="entry name" value="INNER MEMBRANE ABC TRANSPORTER PERMEASE PROTEIN YCJO"/>
    <property type="match status" value="1"/>
</dbReference>
<dbReference type="Proteomes" id="UP000186607">
    <property type="component" value="Unassembled WGS sequence"/>
</dbReference>
<accession>A0A1U7NVJ4</accession>
<feature type="transmembrane region" description="Helical" evidence="7">
    <location>
        <begin position="198"/>
        <end position="220"/>
    </location>
</feature>
<keyword evidence="4 7" id="KW-0812">Transmembrane</keyword>
<dbReference type="CDD" id="cd06261">
    <property type="entry name" value="TM_PBP2"/>
    <property type="match status" value="1"/>
</dbReference>
<feature type="domain" description="ABC transmembrane type-1" evidence="8">
    <location>
        <begin position="67"/>
        <end position="279"/>
    </location>
</feature>
<feature type="transmembrane region" description="Helical" evidence="7">
    <location>
        <begin position="104"/>
        <end position="124"/>
    </location>
</feature>
<dbReference type="OrthoDB" id="9777304at2"/>
<gene>
    <name evidence="9" type="ORF">BOO71_0010357</name>
</gene>
<dbReference type="STRING" id="249408.BOO71_0010357"/>
<proteinExistence type="inferred from homology"/>
<evidence type="ECO:0000313" key="10">
    <source>
        <dbReference type="Proteomes" id="UP000186607"/>
    </source>
</evidence>
<name>A0A1U7NVJ4_9DEIO</name>
<evidence type="ECO:0000256" key="3">
    <source>
        <dbReference type="ARBA" id="ARBA00022475"/>
    </source>
</evidence>
<evidence type="ECO:0000256" key="4">
    <source>
        <dbReference type="ARBA" id="ARBA00022692"/>
    </source>
</evidence>
<evidence type="ECO:0000256" key="7">
    <source>
        <dbReference type="RuleBase" id="RU363032"/>
    </source>
</evidence>
<dbReference type="PANTHER" id="PTHR30193">
    <property type="entry name" value="ABC TRANSPORTER PERMEASE PROTEIN"/>
    <property type="match status" value="1"/>
</dbReference>
<feature type="transmembrane region" description="Helical" evidence="7">
    <location>
        <begin position="152"/>
        <end position="177"/>
    </location>
</feature>